<sequence>MEEPGMIPSLPSNYVTILDLRERWLKENERNQKEKEEEEQSPPEQAQEQKVERSKPEEKHDRKLDDGEAVIQKPRLRTTSWSNKRSGQFRMVYRVVPASNPRNVNERCKKTETEGVTEPRIRRDEKEKKAKRKGHKKNPKAKNEKVDRTSRTPEENSKEEMRETECELGVQNGKDIVNERCKKTEAEGKTESLLAKPRNAENKKSRRKGRKENPRAKNEEIDRTLRTPEESLKEEMPETKCELAVQNGKKNVRAERMDEKKGIGGQCEPEEIDNMHEMKEMETKLSSISVIFEIKRRRNNSVYRGSSQGKQNFRHHQNLHRWGPHKQRNVGMIWVRKDELSECATC</sequence>
<keyword evidence="2" id="KW-1185">Reference proteome</keyword>
<dbReference type="OrthoDB" id="1717379at2759"/>
<evidence type="ECO:0000313" key="2">
    <source>
        <dbReference type="Proteomes" id="UP000504603"/>
    </source>
</evidence>
<reference evidence="3" key="1">
    <citation type="submission" date="2025-08" db="UniProtKB">
        <authorList>
            <consortium name="RefSeq"/>
        </authorList>
    </citation>
    <scope>IDENTIFICATION</scope>
    <source>
        <strain evidence="3">OHB3-1</strain>
    </source>
</reference>
<gene>
    <name evidence="3" type="primary">LOC111004586</name>
</gene>
<dbReference type="KEGG" id="mcha:111004586"/>
<feature type="compositionally biased region" description="Polar residues" evidence="1">
    <location>
        <begin position="77"/>
        <end position="86"/>
    </location>
</feature>
<proteinExistence type="predicted"/>
<feature type="compositionally biased region" description="Basic residues" evidence="1">
    <location>
        <begin position="129"/>
        <end position="140"/>
    </location>
</feature>
<evidence type="ECO:0000256" key="1">
    <source>
        <dbReference type="SAM" id="MobiDB-lite"/>
    </source>
</evidence>
<organism evidence="2 3">
    <name type="scientific">Momordica charantia</name>
    <name type="common">Bitter gourd</name>
    <name type="synonym">Balsam pear</name>
    <dbReference type="NCBI Taxonomy" id="3673"/>
    <lineage>
        <taxon>Eukaryota</taxon>
        <taxon>Viridiplantae</taxon>
        <taxon>Streptophyta</taxon>
        <taxon>Embryophyta</taxon>
        <taxon>Tracheophyta</taxon>
        <taxon>Spermatophyta</taxon>
        <taxon>Magnoliopsida</taxon>
        <taxon>eudicotyledons</taxon>
        <taxon>Gunneridae</taxon>
        <taxon>Pentapetalae</taxon>
        <taxon>rosids</taxon>
        <taxon>fabids</taxon>
        <taxon>Cucurbitales</taxon>
        <taxon>Cucurbitaceae</taxon>
        <taxon>Momordiceae</taxon>
        <taxon>Momordica</taxon>
    </lineage>
</organism>
<feature type="compositionally biased region" description="Basic and acidic residues" evidence="1">
    <location>
        <begin position="47"/>
        <end position="66"/>
    </location>
</feature>
<evidence type="ECO:0000313" key="3">
    <source>
        <dbReference type="RefSeq" id="XP_022131328.1"/>
    </source>
</evidence>
<feature type="compositionally biased region" description="Basic and acidic residues" evidence="1">
    <location>
        <begin position="141"/>
        <end position="165"/>
    </location>
</feature>
<feature type="compositionally biased region" description="Basic and acidic residues" evidence="1">
    <location>
        <begin position="104"/>
        <end position="128"/>
    </location>
</feature>
<feature type="compositionally biased region" description="Basic and acidic residues" evidence="1">
    <location>
        <begin position="176"/>
        <end position="190"/>
    </location>
</feature>
<accession>A0A6J1BT17</accession>
<feature type="compositionally biased region" description="Basic and acidic residues" evidence="1">
    <location>
        <begin position="211"/>
        <end position="240"/>
    </location>
</feature>
<protein>
    <submittedName>
        <fullName evidence="3">Myb-like protein X</fullName>
    </submittedName>
</protein>
<dbReference type="Proteomes" id="UP000504603">
    <property type="component" value="Unplaced"/>
</dbReference>
<dbReference type="RefSeq" id="XP_022131328.1">
    <property type="nucleotide sequence ID" value="XM_022275636.1"/>
</dbReference>
<dbReference type="AlphaFoldDB" id="A0A6J1BT17"/>
<name>A0A6J1BT17_MOMCH</name>
<dbReference type="GeneID" id="111004586"/>
<feature type="region of interest" description="Disordered" evidence="1">
    <location>
        <begin position="28"/>
        <end position="240"/>
    </location>
</feature>